<reference evidence="3 4" key="1">
    <citation type="submission" date="2015-08" db="EMBL/GenBank/DDBJ databases">
        <title>The genome of the Asian arowana (Scleropages formosus).</title>
        <authorList>
            <person name="Tan M.H."/>
            <person name="Gan H.M."/>
            <person name="Croft L.J."/>
            <person name="Austin C.M."/>
        </authorList>
    </citation>
    <scope>NUCLEOTIDE SEQUENCE [LARGE SCALE GENOMIC DNA]</scope>
    <source>
        <strain evidence="3">Aro1</strain>
    </source>
</reference>
<dbReference type="Proteomes" id="UP000034805">
    <property type="component" value="Unassembled WGS sequence"/>
</dbReference>
<feature type="region of interest" description="Disordered" evidence="1">
    <location>
        <begin position="17"/>
        <end position="53"/>
    </location>
</feature>
<name>A0A0P7TW42_SCLFO</name>
<comment type="caution">
    <text evidence="3">The sequence shown here is derived from an EMBL/GenBank/DDBJ whole genome shotgun (WGS) entry which is preliminary data.</text>
</comment>
<evidence type="ECO:0000313" key="4">
    <source>
        <dbReference type="Proteomes" id="UP000034805"/>
    </source>
</evidence>
<dbReference type="AlphaFoldDB" id="A0A0P7TW42"/>
<accession>A0A0P7TW42</accession>
<feature type="compositionally biased region" description="Basic and acidic residues" evidence="1">
    <location>
        <begin position="33"/>
        <end position="53"/>
    </location>
</feature>
<gene>
    <name evidence="3" type="ORF">Z043_119904</name>
</gene>
<sequence length="185" mass="20662">MAFIKKKERSKERKLLLVDGAQAASMGRPGSGTDRRSGGECLQEDERRVSREGPDTSIVWRLHLDAKVPSVKADSSAGDWRGRSADGPRCQSAARGDGLFPSNPQPSFSLLLLDLEEYYFEQHTAYNVTRSSTTQPRKVRGSLKICSKSVIFEPEPLSEPILKIPLRDCQKIEGVEENDRNPFNE</sequence>
<evidence type="ECO:0000256" key="1">
    <source>
        <dbReference type="SAM" id="MobiDB-lite"/>
    </source>
</evidence>
<evidence type="ECO:0000313" key="3">
    <source>
        <dbReference type="EMBL" id="KPP61951.1"/>
    </source>
</evidence>
<evidence type="ECO:0000259" key="2">
    <source>
        <dbReference type="Pfam" id="PF25400"/>
    </source>
</evidence>
<dbReference type="EMBL" id="JARO02009135">
    <property type="protein sequence ID" value="KPP61951.1"/>
    <property type="molecule type" value="Genomic_DNA"/>
</dbReference>
<feature type="region of interest" description="Disordered" evidence="1">
    <location>
        <begin position="73"/>
        <end position="99"/>
    </location>
</feature>
<dbReference type="Pfam" id="PF25400">
    <property type="entry name" value="PH_FAN"/>
    <property type="match status" value="1"/>
</dbReference>
<dbReference type="InterPro" id="IPR057496">
    <property type="entry name" value="FAN-like_PH"/>
</dbReference>
<feature type="domain" description="FAN-like N-terminal PH" evidence="2">
    <location>
        <begin position="106"/>
        <end position="184"/>
    </location>
</feature>
<protein>
    <recommendedName>
        <fullName evidence="2">FAN-like N-terminal PH domain-containing protein</fullName>
    </recommendedName>
</protein>
<proteinExistence type="predicted"/>
<organism evidence="3 4">
    <name type="scientific">Scleropages formosus</name>
    <name type="common">Asian bonytongue</name>
    <name type="synonym">Osteoglossum formosum</name>
    <dbReference type="NCBI Taxonomy" id="113540"/>
    <lineage>
        <taxon>Eukaryota</taxon>
        <taxon>Metazoa</taxon>
        <taxon>Chordata</taxon>
        <taxon>Craniata</taxon>
        <taxon>Vertebrata</taxon>
        <taxon>Euteleostomi</taxon>
        <taxon>Actinopterygii</taxon>
        <taxon>Neopterygii</taxon>
        <taxon>Teleostei</taxon>
        <taxon>Osteoglossocephala</taxon>
        <taxon>Osteoglossomorpha</taxon>
        <taxon>Osteoglossiformes</taxon>
        <taxon>Osteoglossidae</taxon>
        <taxon>Scleropages</taxon>
    </lineage>
</organism>